<feature type="domain" description="NodB homology" evidence="7">
    <location>
        <begin position="80"/>
        <end position="262"/>
    </location>
</feature>
<dbReference type="Gene3D" id="3.20.20.370">
    <property type="entry name" value="Glycoside hydrolase/deacetylase"/>
    <property type="match status" value="1"/>
</dbReference>
<keyword evidence="2" id="KW-0119">Carbohydrate metabolism</keyword>
<comment type="catalytic activity">
    <reaction evidence="5">
        <text>[(1-&gt;4)-N-acetyl-beta-D-glucosaminyl](n) + n H2O = chitosan + n acetate</text>
        <dbReference type="Rhea" id="RHEA:10464"/>
        <dbReference type="Rhea" id="RHEA-COMP:9593"/>
        <dbReference type="Rhea" id="RHEA-COMP:9597"/>
        <dbReference type="ChEBI" id="CHEBI:15377"/>
        <dbReference type="ChEBI" id="CHEBI:17029"/>
        <dbReference type="ChEBI" id="CHEBI:30089"/>
        <dbReference type="ChEBI" id="CHEBI:57704"/>
        <dbReference type="EC" id="3.5.1.41"/>
    </reaction>
    <physiologicalReaction direction="left-to-right" evidence="5">
        <dbReference type="Rhea" id="RHEA:10465"/>
    </physiologicalReaction>
</comment>
<evidence type="ECO:0000256" key="2">
    <source>
        <dbReference type="ARBA" id="ARBA00023024"/>
    </source>
</evidence>
<keyword evidence="9" id="KW-1185">Reference proteome</keyword>
<dbReference type="EC" id="3.5.1.41" evidence="4"/>
<dbReference type="GO" id="GO:0006032">
    <property type="term" value="P:chitin catabolic process"/>
    <property type="evidence" value="ECO:0007669"/>
    <property type="project" value="UniProtKB-KW"/>
</dbReference>
<comment type="cofactor">
    <cofactor evidence="1">
        <name>Co(2+)</name>
        <dbReference type="ChEBI" id="CHEBI:48828"/>
    </cofactor>
</comment>
<keyword evidence="2" id="KW-0624">Polysaccharide degradation</keyword>
<evidence type="ECO:0000256" key="5">
    <source>
        <dbReference type="ARBA" id="ARBA00048494"/>
    </source>
</evidence>
<reference evidence="8" key="1">
    <citation type="journal article" date="2020" name="Stud. Mycol.">
        <title>101 Dothideomycetes genomes: a test case for predicting lifestyles and emergence of pathogens.</title>
        <authorList>
            <person name="Haridas S."/>
            <person name="Albert R."/>
            <person name="Binder M."/>
            <person name="Bloem J."/>
            <person name="Labutti K."/>
            <person name="Salamov A."/>
            <person name="Andreopoulos B."/>
            <person name="Baker S."/>
            <person name="Barry K."/>
            <person name="Bills G."/>
            <person name="Bluhm B."/>
            <person name="Cannon C."/>
            <person name="Castanera R."/>
            <person name="Culley D."/>
            <person name="Daum C."/>
            <person name="Ezra D."/>
            <person name="Gonzalez J."/>
            <person name="Henrissat B."/>
            <person name="Kuo A."/>
            <person name="Liang C."/>
            <person name="Lipzen A."/>
            <person name="Lutzoni F."/>
            <person name="Magnuson J."/>
            <person name="Mondo S."/>
            <person name="Nolan M."/>
            <person name="Ohm R."/>
            <person name="Pangilinan J."/>
            <person name="Park H.-J."/>
            <person name="Ramirez L."/>
            <person name="Alfaro M."/>
            <person name="Sun H."/>
            <person name="Tritt A."/>
            <person name="Yoshinaga Y."/>
            <person name="Zwiers L.-H."/>
            <person name="Turgeon B."/>
            <person name="Goodwin S."/>
            <person name="Spatafora J."/>
            <person name="Crous P."/>
            <person name="Grigoriev I."/>
        </authorList>
    </citation>
    <scope>NUCLEOTIDE SEQUENCE</scope>
    <source>
        <strain evidence="8">CBS 675.92</strain>
    </source>
</reference>
<evidence type="ECO:0000259" key="7">
    <source>
        <dbReference type="PROSITE" id="PS51677"/>
    </source>
</evidence>
<accession>A0A6A5TV59</accession>
<sequence length="279" mass="32374">MTYHAPSDTIMFRLPYLCRLPSKLRRKARRSRMITMFIALAVVLIFLTPFYIIYKPPTSLIRKFMRRWPDVLWHVNTSEKIIALTIDDAPSPYSQQIMDILKENDVHATFFVIGGQVPGRENVLKEMVKRGHELGNHAMHDEPSVKLPDSELIHQMDTVDGMLNAAYKAAGSDTHPPHYFRPGSGFFSKRMRERMDMLQYRTVLGDIYPHDPQIPYWRINAAHILSMLKPGGIIICHDRRSWTVPMLRKVIPEIKRRGYQITTVSGLVKEAPKERRKTP</sequence>
<dbReference type="PROSITE" id="PS51677">
    <property type="entry name" value="NODB"/>
    <property type="match status" value="1"/>
</dbReference>
<dbReference type="OrthoDB" id="407355at2759"/>
<dbReference type="Pfam" id="PF01522">
    <property type="entry name" value="Polysacc_deac_1"/>
    <property type="match status" value="1"/>
</dbReference>
<dbReference type="GO" id="GO:0009272">
    <property type="term" value="P:fungal-type cell wall biogenesis"/>
    <property type="evidence" value="ECO:0007669"/>
    <property type="project" value="UniProtKB-ARBA"/>
</dbReference>
<dbReference type="GO" id="GO:0004099">
    <property type="term" value="F:chitin deacetylase activity"/>
    <property type="evidence" value="ECO:0007669"/>
    <property type="project" value="UniProtKB-EC"/>
</dbReference>
<keyword evidence="6" id="KW-1133">Transmembrane helix</keyword>
<keyword evidence="6" id="KW-0812">Transmembrane</keyword>
<dbReference type="InterPro" id="IPR011330">
    <property type="entry name" value="Glyco_hydro/deAcase_b/a-brl"/>
</dbReference>
<evidence type="ECO:0000256" key="1">
    <source>
        <dbReference type="ARBA" id="ARBA00001941"/>
    </source>
</evidence>
<dbReference type="EMBL" id="ML976994">
    <property type="protein sequence ID" value="KAF1955532.1"/>
    <property type="molecule type" value="Genomic_DNA"/>
</dbReference>
<dbReference type="PANTHER" id="PTHR10587">
    <property type="entry name" value="GLYCOSYL TRANSFERASE-RELATED"/>
    <property type="match status" value="1"/>
</dbReference>
<keyword evidence="2" id="KW-0146">Chitin degradation</keyword>
<evidence type="ECO:0000313" key="9">
    <source>
        <dbReference type="Proteomes" id="UP000800035"/>
    </source>
</evidence>
<evidence type="ECO:0000313" key="8">
    <source>
        <dbReference type="EMBL" id="KAF1955532.1"/>
    </source>
</evidence>
<organism evidence="8 9">
    <name type="scientific">Byssothecium circinans</name>
    <dbReference type="NCBI Taxonomy" id="147558"/>
    <lineage>
        <taxon>Eukaryota</taxon>
        <taxon>Fungi</taxon>
        <taxon>Dikarya</taxon>
        <taxon>Ascomycota</taxon>
        <taxon>Pezizomycotina</taxon>
        <taxon>Dothideomycetes</taxon>
        <taxon>Pleosporomycetidae</taxon>
        <taxon>Pleosporales</taxon>
        <taxon>Massarineae</taxon>
        <taxon>Massarinaceae</taxon>
        <taxon>Byssothecium</taxon>
    </lineage>
</organism>
<keyword evidence="6" id="KW-0472">Membrane</keyword>
<dbReference type="CDD" id="cd10958">
    <property type="entry name" value="CE4_NodB_like_2"/>
    <property type="match status" value="1"/>
</dbReference>
<evidence type="ECO:0000256" key="6">
    <source>
        <dbReference type="SAM" id="Phobius"/>
    </source>
</evidence>
<dbReference type="InterPro" id="IPR050248">
    <property type="entry name" value="Polysacc_deacetylase_ArnD"/>
</dbReference>
<protein>
    <recommendedName>
        <fullName evidence="4">chitin deacetylase</fullName>
        <ecNumber evidence="4">3.5.1.41</ecNumber>
    </recommendedName>
</protein>
<dbReference type="AlphaFoldDB" id="A0A6A5TV59"/>
<keyword evidence="8" id="KW-0378">Hydrolase</keyword>
<name>A0A6A5TV59_9PLEO</name>
<dbReference type="PANTHER" id="PTHR10587:SF137">
    <property type="entry name" value="4-DEOXY-4-FORMAMIDO-L-ARABINOSE-PHOSPHOUNDECAPRENOL DEFORMYLASE ARND-RELATED"/>
    <property type="match status" value="1"/>
</dbReference>
<dbReference type="SUPFAM" id="SSF88713">
    <property type="entry name" value="Glycoside hydrolase/deacetylase"/>
    <property type="match status" value="1"/>
</dbReference>
<gene>
    <name evidence="8" type="ORF">CC80DRAFT_493027</name>
</gene>
<evidence type="ECO:0000256" key="4">
    <source>
        <dbReference type="ARBA" id="ARBA00024056"/>
    </source>
</evidence>
<dbReference type="Proteomes" id="UP000800035">
    <property type="component" value="Unassembled WGS sequence"/>
</dbReference>
<feature type="transmembrane region" description="Helical" evidence="6">
    <location>
        <begin position="33"/>
        <end position="54"/>
    </location>
</feature>
<evidence type="ECO:0000256" key="3">
    <source>
        <dbReference type="ARBA" id="ARBA00023285"/>
    </source>
</evidence>
<dbReference type="GO" id="GO:0005975">
    <property type="term" value="P:carbohydrate metabolic process"/>
    <property type="evidence" value="ECO:0007669"/>
    <property type="project" value="InterPro"/>
</dbReference>
<proteinExistence type="predicted"/>
<dbReference type="InterPro" id="IPR002509">
    <property type="entry name" value="NODB_dom"/>
</dbReference>
<keyword evidence="3" id="KW-0170">Cobalt</keyword>